<dbReference type="EMBL" id="HBIZ01037576">
    <property type="protein sequence ID" value="CAE0771360.1"/>
    <property type="molecule type" value="Transcribed_RNA"/>
</dbReference>
<accession>A0A7S4BN77</accession>
<protein>
    <submittedName>
        <fullName evidence="2">Uncharacterized protein</fullName>
    </submittedName>
</protein>
<feature type="compositionally biased region" description="Low complexity" evidence="1">
    <location>
        <begin position="88"/>
        <end position="108"/>
    </location>
</feature>
<evidence type="ECO:0000313" key="2">
    <source>
        <dbReference type="EMBL" id="CAE0771360.1"/>
    </source>
</evidence>
<gene>
    <name evidence="2" type="ORF">PCAR00345_LOCUS23972</name>
</gene>
<organism evidence="2">
    <name type="scientific">Chrysotila carterae</name>
    <name type="common">Marine alga</name>
    <name type="synonym">Syracosphaera carterae</name>
    <dbReference type="NCBI Taxonomy" id="13221"/>
    <lineage>
        <taxon>Eukaryota</taxon>
        <taxon>Haptista</taxon>
        <taxon>Haptophyta</taxon>
        <taxon>Prymnesiophyceae</taxon>
        <taxon>Isochrysidales</taxon>
        <taxon>Isochrysidaceae</taxon>
        <taxon>Chrysotila</taxon>
    </lineage>
</organism>
<evidence type="ECO:0000256" key="1">
    <source>
        <dbReference type="SAM" id="MobiDB-lite"/>
    </source>
</evidence>
<dbReference type="AlphaFoldDB" id="A0A7S4BN77"/>
<proteinExistence type="predicted"/>
<feature type="region of interest" description="Disordered" evidence="1">
    <location>
        <begin position="86"/>
        <end position="117"/>
    </location>
</feature>
<reference evidence="2" key="1">
    <citation type="submission" date="2021-01" db="EMBL/GenBank/DDBJ databases">
        <authorList>
            <person name="Corre E."/>
            <person name="Pelletier E."/>
            <person name="Niang G."/>
            <person name="Scheremetjew M."/>
            <person name="Finn R."/>
            <person name="Kale V."/>
            <person name="Holt S."/>
            <person name="Cochrane G."/>
            <person name="Meng A."/>
            <person name="Brown T."/>
            <person name="Cohen L."/>
        </authorList>
    </citation>
    <scope>NUCLEOTIDE SEQUENCE</scope>
    <source>
        <strain evidence="2">CCMP645</strain>
    </source>
</reference>
<sequence length="117" mass="12944">MPPPFNTHVLQPHQALHAYDLSKQLEKAIHTCEHQHAPERLRKVRVRLHLSTSASASQLSSVTTFSERSALVRILLRLRDTASAVQPSSQMEFSSSFSRASSSNLQSSGHTGFPLPT</sequence>
<name>A0A7S4BN77_CHRCT</name>